<evidence type="ECO:0000313" key="3">
    <source>
        <dbReference type="Proteomes" id="UP000322887"/>
    </source>
</evidence>
<dbReference type="Proteomes" id="UP000322887">
    <property type="component" value="Chromosome"/>
</dbReference>
<sequence>MAFLKFNTTRLCRIICCVLAVVSASHSGCSDHSLEYTELKQINEKVTEAELKRYLKVIQLIPEGKMPTFPTVYAPAPVWSHIRSLPIEDLVNSEQINMSQLWDVQRISDQFGIRNRLLKKALLRRDMSKEQFISFTLAIGLAASRHQLRSDQKLEEMITKGNNAIHQMQLDKRPFSSLSLEERHRTLHEAMWIARVNRAEHLIQVPPENINLVRKNWDQLKTVLPPQFLKNPLDELTDTLEERGIPFTVQEDGSDQLLEWTSTNAIIGTDAPDPQPAPVKIQ</sequence>
<dbReference type="RefSeq" id="WP_002645876.1">
    <property type="nucleotide sequence ID" value="NZ_CAXBMG010000013.1"/>
</dbReference>
<evidence type="ECO:0008006" key="4">
    <source>
        <dbReference type="Google" id="ProtNLM"/>
    </source>
</evidence>
<protein>
    <recommendedName>
        <fullName evidence="4">Lipoprotein</fullName>
    </recommendedName>
</protein>
<keyword evidence="3" id="KW-1185">Reference proteome</keyword>
<organism evidence="2 3">
    <name type="scientific">Gimesia maris</name>
    <dbReference type="NCBI Taxonomy" id="122"/>
    <lineage>
        <taxon>Bacteria</taxon>
        <taxon>Pseudomonadati</taxon>
        <taxon>Planctomycetota</taxon>
        <taxon>Planctomycetia</taxon>
        <taxon>Planctomycetales</taxon>
        <taxon>Planctomycetaceae</taxon>
        <taxon>Gimesia</taxon>
    </lineage>
</organism>
<evidence type="ECO:0000313" key="2">
    <source>
        <dbReference type="EMBL" id="QEG15323.1"/>
    </source>
</evidence>
<proteinExistence type="predicted"/>
<evidence type="ECO:0000256" key="1">
    <source>
        <dbReference type="SAM" id="SignalP"/>
    </source>
</evidence>
<dbReference type="GeneID" id="98645808"/>
<accession>A0ABX5YI32</accession>
<keyword evidence="1" id="KW-0732">Signal</keyword>
<gene>
    <name evidence="2" type="ORF">GmarT_11630</name>
</gene>
<name>A0ABX5YI32_9PLAN</name>
<dbReference type="EMBL" id="CP042910">
    <property type="protein sequence ID" value="QEG15323.1"/>
    <property type="molecule type" value="Genomic_DNA"/>
</dbReference>
<reference evidence="2 3" key="1">
    <citation type="submission" date="2019-08" db="EMBL/GenBank/DDBJ databases">
        <title>Deep-cultivation of Planctomycetes and their phenomic and genomic characterization uncovers novel biology.</title>
        <authorList>
            <person name="Wiegand S."/>
            <person name="Jogler M."/>
            <person name="Boedeker C."/>
            <person name="Pinto D."/>
            <person name="Vollmers J."/>
            <person name="Rivas-Marin E."/>
            <person name="Kohn T."/>
            <person name="Peeters S.H."/>
            <person name="Heuer A."/>
            <person name="Rast P."/>
            <person name="Oberbeckmann S."/>
            <person name="Bunk B."/>
            <person name="Jeske O."/>
            <person name="Meyerdierks A."/>
            <person name="Storesund J.E."/>
            <person name="Kallscheuer N."/>
            <person name="Luecker S."/>
            <person name="Lage O.M."/>
            <person name="Pohl T."/>
            <person name="Merkel B.J."/>
            <person name="Hornburger P."/>
            <person name="Mueller R.-W."/>
            <person name="Bruemmer F."/>
            <person name="Labrenz M."/>
            <person name="Spormann A.M."/>
            <person name="Op den Camp H."/>
            <person name="Overmann J."/>
            <person name="Amann R."/>
            <person name="Jetten M.S.M."/>
            <person name="Mascher T."/>
            <person name="Medema M.H."/>
            <person name="Devos D.P."/>
            <person name="Kaster A.-K."/>
            <person name="Ovreas L."/>
            <person name="Rohde M."/>
            <person name="Galperin M.Y."/>
            <person name="Jogler C."/>
        </authorList>
    </citation>
    <scope>NUCLEOTIDE SEQUENCE [LARGE SCALE GENOMIC DNA]</scope>
    <source>
        <strain evidence="2 3">DSM 8797</strain>
    </source>
</reference>
<feature type="chain" id="PRO_5046562390" description="Lipoprotein" evidence="1">
    <location>
        <begin position="28"/>
        <end position="282"/>
    </location>
</feature>
<feature type="signal peptide" evidence="1">
    <location>
        <begin position="1"/>
        <end position="27"/>
    </location>
</feature>